<evidence type="ECO:0000313" key="4">
    <source>
        <dbReference type="EMBL" id="ABN68670.2"/>
    </source>
</evidence>
<feature type="non-terminal residue" evidence="4">
    <location>
        <position position="246"/>
    </location>
</feature>
<keyword evidence="5" id="KW-1185">Reference proteome</keyword>
<dbReference type="PROSITE" id="PS51517">
    <property type="entry name" value="NDT80"/>
    <property type="match status" value="1"/>
</dbReference>
<evidence type="ECO:0000313" key="5">
    <source>
        <dbReference type="Proteomes" id="UP000002258"/>
    </source>
</evidence>
<dbReference type="OrthoDB" id="2288358at2759"/>
<dbReference type="InterPro" id="IPR052605">
    <property type="entry name" value="Fungal_trans_regulator"/>
</dbReference>
<dbReference type="Proteomes" id="UP000002258">
    <property type="component" value="Chromosome 8"/>
</dbReference>
<dbReference type="GO" id="GO:0045944">
    <property type="term" value="P:positive regulation of transcription by RNA polymerase II"/>
    <property type="evidence" value="ECO:0007669"/>
    <property type="project" value="TreeGrafter"/>
</dbReference>
<dbReference type="Pfam" id="PF05224">
    <property type="entry name" value="NDT80_PhoG"/>
    <property type="match status" value="1"/>
</dbReference>
<feature type="DNA-binding region" description="NDT80" evidence="2">
    <location>
        <begin position="1"/>
        <end position="246"/>
    </location>
</feature>
<dbReference type="EMBL" id="CP000502">
    <property type="protein sequence ID" value="ABN68670.2"/>
    <property type="molecule type" value="Genomic_DNA"/>
</dbReference>
<dbReference type="GO" id="GO:0000228">
    <property type="term" value="C:nuclear chromosome"/>
    <property type="evidence" value="ECO:0007669"/>
    <property type="project" value="TreeGrafter"/>
</dbReference>
<dbReference type="GO" id="GO:0051321">
    <property type="term" value="P:meiotic cell cycle"/>
    <property type="evidence" value="ECO:0007669"/>
    <property type="project" value="TreeGrafter"/>
</dbReference>
<dbReference type="GeneID" id="4840816"/>
<reference evidence="4 5" key="1">
    <citation type="journal article" date="2007" name="Nat. Biotechnol.">
        <title>Genome sequence of the lignocellulose-bioconverting and xylose-fermenting yeast Pichia stipitis.</title>
        <authorList>
            <person name="Jeffries T.W."/>
            <person name="Grigoriev I.V."/>
            <person name="Grimwood J."/>
            <person name="Laplaza J.M."/>
            <person name="Aerts A."/>
            <person name="Salamov A."/>
            <person name="Schmutz J."/>
            <person name="Lindquist E."/>
            <person name="Dehal P."/>
            <person name="Shapiro H."/>
            <person name="Jin Y.S."/>
            <person name="Passoth V."/>
            <person name="Richardson P.M."/>
        </authorList>
    </citation>
    <scope>NUCLEOTIDE SEQUENCE [LARGE SCALE GENOMIC DNA]</scope>
    <source>
        <strain evidence="5">ATCC 58785 / CBS 6054 / NBRC 10063 / NRRL Y-11545</strain>
    </source>
</reference>
<feature type="non-terminal residue" evidence="4">
    <location>
        <position position="1"/>
    </location>
</feature>
<accession>A3M081</accession>
<organism evidence="4 5">
    <name type="scientific">Scheffersomyces stipitis (strain ATCC 58785 / CBS 6054 / NBRC 10063 / NRRL Y-11545)</name>
    <name type="common">Yeast</name>
    <name type="synonym">Pichia stipitis</name>
    <dbReference type="NCBI Taxonomy" id="322104"/>
    <lineage>
        <taxon>Eukaryota</taxon>
        <taxon>Fungi</taxon>
        <taxon>Dikarya</taxon>
        <taxon>Ascomycota</taxon>
        <taxon>Saccharomycotina</taxon>
        <taxon>Pichiomycetes</taxon>
        <taxon>Debaryomycetaceae</taxon>
        <taxon>Scheffersomyces</taxon>
    </lineage>
</organism>
<dbReference type="KEGG" id="pic:PICST_21174"/>
<evidence type="ECO:0000256" key="1">
    <source>
        <dbReference type="ARBA" id="ARBA00023125"/>
    </source>
</evidence>
<gene>
    <name evidence="4" type="primary">NDT802</name>
    <name evidence="4" type="ORF">PICST_21174</name>
</gene>
<dbReference type="RefSeq" id="XP_001386699.2">
    <property type="nucleotide sequence ID" value="XM_001386662.1"/>
</dbReference>
<dbReference type="AlphaFoldDB" id="A3M081"/>
<feature type="domain" description="NDT80" evidence="3">
    <location>
        <begin position="1"/>
        <end position="246"/>
    </location>
</feature>
<dbReference type="GO" id="GO:0003700">
    <property type="term" value="F:DNA-binding transcription factor activity"/>
    <property type="evidence" value="ECO:0007669"/>
    <property type="project" value="UniProtKB-UniRule"/>
</dbReference>
<dbReference type="eggNOG" id="ENOG502R1FS">
    <property type="taxonomic scope" value="Eukaryota"/>
</dbReference>
<protein>
    <submittedName>
        <fullName evidence="4">DNA binding transcription factor</fullName>
    </submittedName>
</protein>
<dbReference type="InParanoid" id="A3M081"/>
<dbReference type="InterPro" id="IPR037141">
    <property type="entry name" value="NDT80_DNA-bd_dom_sf"/>
</dbReference>
<dbReference type="GO" id="GO:0003677">
    <property type="term" value="F:DNA binding"/>
    <property type="evidence" value="ECO:0007669"/>
    <property type="project" value="UniProtKB-KW"/>
</dbReference>
<dbReference type="InterPro" id="IPR008967">
    <property type="entry name" value="p53-like_TF_DNA-bd_sf"/>
</dbReference>
<dbReference type="PANTHER" id="PTHR35144:SF2">
    <property type="entry name" value="MEIOSIS-SPECIFIC TRANSCRIPTION FACTOR NDT80"/>
    <property type="match status" value="1"/>
</dbReference>
<dbReference type="SUPFAM" id="SSF49417">
    <property type="entry name" value="p53-like transcription factors"/>
    <property type="match status" value="1"/>
</dbReference>
<dbReference type="PANTHER" id="PTHR35144">
    <property type="entry name" value="MEIOSIS-SPECIFIC TRANSCRIPTION FACTOR NDT80"/>
    <property type="match status" value="1"/>
</dbReference>
<dbReference type="HOGENOM" id="CLU_032654_0_0_1"/>
<sequence length="246" mass="28549">SSKQYKIGPPMTKTVILRQTYLSSNGELINPLIWARIDRGFDFKNGEWIGYKRNYFTLVSSFEFPQKELSILENDSVYLLDPEGTQVPVHFFALRLISTCIEDNFEAPLAQHTAKRDRGPSYPPRITPVIPARIPSHLVMKENANIRNLSKLKLFNRYFYLDPQHRKKVKPKSMLNTYPEMEVSRAVNYDRVQYAASFQYRKSPPGKRHYVLRVELLAYPKDMSPITVAYTETPPLIVRGRSPSSY</sequence>
<dbReference type="InterPro" id="IPR024061">
    <property type="entry name" value="NDT80_DNA-bd_dom"/>
</dbReference>
<evidence type="ECO:0000259" key="3">
    <source>
        <dbReference type="PROSITE" id="PS51517"/>
    </source>
</evidence>
<dbReference type="Gene3D" id="2.60.40.1390">
    <property type="entry name" value="NDT80 DNA-binding domain"/>
    <property type="match status" value="1"/>
</dbReference>
<dbReference type="STRING" id="322104.A3M081"/>
<evidence type="ECO:0000256" key="2">
    <source>
        <dbReference type="PROSITE-ProRule" id="PRU00850"/>
    </source>
</evidence>
<keyword evidence="1 2" id="KW-0238">DNA-binding</keyword>
<dbReference type="OMA" id="LIWARID"/>
<name>A3M081_PICST</name>
<proteinExistence type="predicted"/>